<keyword evidence="4" id="KW-1185">Reference proteome</keyword>
<organism evidence="3 5">
    <name type="scientific">Enterococcus silesiacus</name>
    <dbReference type="NCBI Taxonomy" id="332949"/>
    <lineage>
        <taxon>Bacteria</taxon>
        <taxon>Bacillati</taxon>
        <taxon>Bacillota</taxon>
        <taxon>Bacilli</taxon>
        <taxon>Lactobacillales</taxon>
        <taxon>Enterococcaceae</taxon>
        <taxon>Enterococcus</taxon>
    </lineage>
</organism>
<evidence type="ECO:0000313" key="2">
    <source>
        <dbReference type="EMBL" id="ALS03191.1"/>
    </source>
</evidence>
<name>A0A0S3KFX8_9ENTE</name>
<sequence>MKILLIIPAYNEEENILNTIMSIEHFKKENSHNYPYIIDYVVINDGSTDRTQAILDENEINSVQLVMNLGIGGAVQTGYRYAEENDYDIAVQFDGDGQHDINSLDFVVQPIIKKETDFVIGSRFLPNEKADFQTTFMRRVGIKILSFLIYLSSGKKIYDVTSGYRACNKDIIAYFSKTYPTSYPEPESTVHLLKKKFSIKEVAVNMMERSGGQSSIRSFTSVKYMVEVSIAIIVSGFMREGD</sequence>
<reference evidence="3 5" key="1">
    <citation type="submission" date="2014-12" db="EMBL/GenBank/DDBJ databases">
        <title>Draft genome sequences of 29 type strains of Enterococci.</title>
        <authorList>
            <person name="Zhong Z."/>
            <person name="Sun Z."/>
            <person name="Liu W."/>
            <person name="Zhang W."/>
            <person name="Zhang H."/>
        </authorList>
    </citation>
    <scope>NUCLEOTIDE SEQUENCE [LARGE SCALE GENOMIC DNA]</scope>
    <source>
        <strain evidence="3 5">DSM 22801</strain>
    </source>
</reference>
<dbReference type="Proteomes" id="UP000183039">
    <property type="component" value="Unassembled WGS sequence"/>
</dbReference>
<dbReference type="EMBL" id="CP013614">
    <property type="protein sequence ID" value="ALS03191.1"/>
    <property type="molecule type" value="Genomic_DNA"/>
</dbReference>
<reference evidence="2 4" key="2">
    <citation type="submission" date="2015-12" db="EMBL/GenBank/DDBJ databases">
        <authorList>
            <person name="Lauer A."/>
            <person name="Humrighouse B."/>
            <person name="Loparev V."/>
            <person name="Shewmaker P.L."/>
            <person name="Whitney A.M."/>
            <person name="McLaughlin R.W."/>
        </authorList>
    </citation>
    <scope>NUCLEOTIDE SEQUENCE [LARGE SCALE GENOMIC DNA]</scope>
    <source>
        <strain evidence="2 4">LMG 23085</strain>
    </source>
</reference>
<dbReference type="InterPro" id="IPR001173">
    <property type="entry name" value="Glyco_trans_2-like"/>
</dbReference>
<dbReference type="KEGG" id="ess:ATZ33_17965"/>
<dbReference type="PANTHER" id="PTHR10859">
    <property type="entry name" value="GLYCOSYL TRANSFERASE"/>
    <property type="match status" value="1"/>
</dbReference>
<feature type="domain" description="Glycosyltransferase 2-like" evidence="1">
    <location>
        <begin position="5"/>
        <end position="172"/>
    </location>
</feature>
<dbReference type="Pfam" id="PF00535">
    <property type="entry name" value="Glycos_transf_2"/>
    <property type="match status" value="1"/>
</dbReference>
<dbReference type="RefSeq" id="WP_071878648.1">
    <property type="nucleotide sequence ID" value="NZ_JXLC01000023.1"/>
</dbReference>
<dbReference type="OrthoDB" id="9810303at2"/>
<gene>
    <name evidence="2" type="ORF">ATZ33_17965</name>
    <name evidence="3" type="ORF">RV15_GL001649</name>
</gene>
<dbReference type="PANTHER" id="PTHR10859:SF114">
    <property type="entry name" value="DOLICHOL-PHOSPHATE MANNOSYLTRANSFERASE"/>
    <property type="match status" value="1"/>
</dbReference>
<proteinExistence type="predicted"/>
<protein>
    <submittedName>
        <fullName evidence="2">Glycosyl transferase family 2</fullName>
    </submittedName>
    <submittedName>
        <fullName evidence="3">Glycosyl transferase, group 2 family protein</fullName>
    </submittedName>
</protein>
<evidence type="ECO:0000313" key="5">
    <source>
        <dbReference type="Proteomes" id="UP000183039"/>
    </source>
</evidence>
<dbReference type="SUPFAM" id="SSF53448">
    <property type="entry name" value="Nucleotide-diphospho-sugar transferases"/>
    <property type="match status" value="1"/>
</dbReference>
<evidence type="ECO:0000313" key="4">
    <source>
        <dbReference type="Proteomes" id="UP000065511"/>
    </source>
</evidence>
<dbReference type="EMBL" id="JXLC01000023">
    <property type="protein sequence ID" value="OJG89342.1"/>
    <property type="molecule type" value="Genomic_DNA"/>
</dbReference>
<accession>A0A0S3KFX8</accession>
<keyword evidence="3" id="KW-0808">Transferase</keyword>
<evidence type="ECO:0000313" key="3">
    <source>
        <dbReference type="EMBL" id="OJG89342.1"/>
    </source>
</evidence>
<dbReference type="GO" id="GO:0006487">
    <property type="term" value="P:protein N-linked glycosylation"/>
    <property type="evidence" value="ECO:0007669"/>
    <property type="project" value="TreeGrafter"/>
</dbReference>
<dbReference type="InterPro" id="IPR029044">
    <property type="entry name" value="Nucleotide-diphossugar_trans"/>
</dbReference>
<dbReference type="Gene3D" id="3.90.550.10">
    <property type="entry name" value="Spore Coat Polysaccharide Biosynthesis Protein SpsA, Chain A"/>
    <property type="match status" value="1"/>
</dbReference>
<dbReference type="AlphaFoldDB" id="A0A0S3KFX8"/>
<dbReference type="Proteomes" id="UP000065511">
    <property type="component" value="Chromosome"/>
</dbReference>
<dbReference type="CDD" id="cd04179">
    <property type="entry name" value="DPM_DPG-synthase_like"/>
    <property type="match status" value="1"/>
</dbReference>
<dbReference type="GO" id="GO:0016740">
    <property type="term" value="F:transferase activity"/>
    <property type="evidence" value="ECO:0007669"/>
    <property type="project" value="UniProtKB-KW"/>
</dbReference>
<evidence type="ECO:0000259" key="1">
    <source>
        <dbReference type="Pfam" id="PF00535"/>
    </source>
</evidence>